<evidence type="ECO:0000256" key="1">
    <source>
        <dbReference type="SAM" id="MobiDB-lite"/>
    </source>
</evidence>
<gene>
    <name evidence="4" type="primary">LOC130463209</name>
</gene>
<feature type="region of interest" description="Disordered" evidence="1">
    <location>
        <begin position="629"/>
        <end position="666"/>
    </location>
</feature>
<dbReference type="Proteomes" id="UP000813463">
    <property type="component" value="Chromosome 6"/>
</dbReference>
<evidence type="ECO:0000313" key="4">
    <source>
        <dbReference type="RefSeq" id="XP_056688246.1"/>
    </source>
</evidence>
<feature type="domain" description="DUF4218" evidence="2">
    <location>
        <begin position="300"/>
        <end position="412"/>
    </location>
</feature>
<reference evidence="3" key="1">
    <citation type="journal article" date="2021" name="Nat. Commun.">
        <title>Genomic analyses provide insights into spinach domestication and the genetic basis of agronomic traits.</title>
        <authorList>
            <person name="Cai X."/>
            <person name="Sun X."/>
            <person name="Xu C."/>
            <person name="Sun H."/>
            <person name="Wang X."/>
            <person name="Ge C."/>
            <person name="Zhang Z."/>
            <person name="Wang Q."/>
            <person name="Fei Z."/>
            <person name="Jiao C."/>
            <person name="Wang Q."/>
        </authorList>
    </citation>
    <scope>NUCLEOTIDE SEQUENCE [LARGE SCALE GENOMIC DNA]</scope>
    <source>
        <strain evidence="3">cv. Varoflay</strain>
    </source>
</reference>
<dbReference type="Pfam" id="PF13960">
    <property type="entry name" value="DUF4218"/>
    <property type="match status" value="1"/>
</dbReference>
<sequence length="697" mass="80468">MPYNLPPDLCMKQSNILLSMLIPGPKGPGDAIDIYLQPLIEELKDLWDTGVETFDAATQHHFNLRAALMWNINDFPAYAMLSGWSTKGYLACPRCLKDTRSMRLSHGGKECYMEHRCYLPKNHRWRKDKDSFDGKVEHGLPPEPCSIDEILRQLEDLENIVLSKDPHVKTKINHELRGDNWNKKSIFFELPYWRKHLLRHNLDVMHIEKNICDSVLGTIMNIKGKTKDTIKSRHDLEAMGIRPHCTQSKKGTNIRCLQHRLKSHDCHVILEHLLPLEIRGLLTPLVREALIELSRYFTLLCAKVLKVSELKQLETQIPITLCKLEKVFPPSFFDVMMHLPIHLANEAMIGGPVQFRWMYPIEQYMYKLKSYVRNRAHPEASIVEGYLADECMTLCSRYMHNIETRFNRQERNYENANGSDEAFDIFSHSGRGLGAPTVISVPRREMDQAHDYILKNCDEVQPFLQEYSETHPIDDSGITEEEWSENFRKWFKDEVALLYENNKSKEIENLLSLSRGPTEYVTSFSGYVVNGYRFRTQNLDKNLRTQNSGVVVLGNTGDGDENMDYYGVVTEILEIQYLGGNRIVLFRCNWQLKTDEPFILASQARQDFYATANINKGWVIASKTQPRNLLDDDSDVDEQSEAYQQSEFDRPTYVASSSTSASSEICRSRASIDPIIVEDISIKSGEQQAPVKRRREE</sequence>
<proteinExistence type="predicted"/>
<feature type="compositionally biased region" description="Acidic residues" evidence="1">
    <location>
        <begin position="631"/>
        <end position="640"/>
    </location>
</feature>
<evidence type="ECO:0000313" key="3">
    <source>
        <dbReference type="Proteomes" id="UP000813463"/>
    </source>
</evidence>
<protein>
    <recommendedName>
        <fullName evidence="2">DUF4218 domain-containing protein</fullName>
    </recommendedName>
</protein>
<evidence type="ECO:0000259" key="2">
    <source>
        <dbReference type="Pfam" id="PF13960"/>
    </source>
</evidence>
<dbReference type="PANTHER" id="PTHR48258:SF4">
    <property type="entry name" value="DUF4216 DOMAIN-CONTAINING PROTEIN"/>
    <property type="match status" value="1"/>
</dbReference>
<reference evidence="4" key="2">
    <citation type="submission" date="2025-08" db="UniProtKB">
        <authorList>
            <consortium name="RefSeq"/>
        </authorList>
    </citation>
    <scope>IDENTIFICATION</scope>
    <source>
        <tissue evidence="4">Leaf</tissue>
    </source>
</reference>
<accession>A0ABM3QXY4</accession>
<dbReference type="GeneID" id="130463209"/>
<dbReference type="PANTHER" id="PTHR48258">
    <property type="entry name" value="DUF4218 DOMAIN-CONTAINING PROTEIN-RELATED"/>
    <property type="match status" value="1"/>
</dbReference>
<dbReference type="Pfam" id="PF02992">
    <property type="entry name" value="Transposase_21"/>
    <property type="match status" value="1"/>
</dbReference>
<keyword evidence="3" id="KW-1185">Reference proteome</keyword>
<dbReference type="InterPro" id="IPR004242">
    <property type="entry name" value="Transposase_21"/>
</dbReference>
<dbReference type="RefSeq" id="XP_056688246.1">
    <property type="nucleotide sequence ID" value="XM_056832268.1"/>
</dbReference>
<name>A0ABM3QXY4_SPIOL</name>
<dbReference type="InterPro" id="IPR025452">
    <property type="entry name" value="DUF4218"/>
</dbReference>
<organism evidence="3 4">
    <name type="scientific">Spinacia oleracea</name>
    <name type="common">Spinach</name>
    <dbReference type="NCBI Taxonomy" id="3562"/>
    <lineage>
        <taxon>Eukaryota</taxon>
        <taxon>Viridiplantae</taxon>
        <taxon>Streptophyta</taxon>
        <taxon>Embryophyta</taxon>
        <taxon>Tracheophyta</taxon>
        <taxon>Spermatophyta</taxon>
        <taxon>Magnoliopsida</taxon>
        <taxon>eudicotyledons</taxon>
        <taxon>Gunneridae</taxon>
        <taxon>Pentapetalae</taxon>
        <taxon>Caryophyllales</taxon>
        <taxon>Chenopodiaceae</taxon>
        <taxon>Chenopodioideae</taxon>
        <taxon>Anserineae</taxon>
        <taxon>Spinacia</taxon>
    </lineage>
</organism>